<gene>
    <name evidence="2" type="ORF">BCM02_106366</name>
</gene>
<dbReference type="EMBL" id="VNHS01000006">
    <property type="protein sequence ID" value="TYP74085.1"/>
    <property type="molecule type" value="Genomic_DNA"/>
</dbReference>
<sequence length="65" mass="6666">MTGGIADYMSGSSDPAAASEAGSAMAFGSQHAFMFALIVGVIGFVISLFIRRVKVEGGARPTSMH</sequence>
<keyword evidence="1" id="KW-1133">Transmembrane helix</keyword>
<comment type="caution">
    <text evidence="2">The sequence shown here is derived from an EMBL/GenBank/DDBJ whole genome shotgun (WGS) entry which is preliminary data.</text>
</comment>
<keyword evidence="3" id="KW-1185">Reference proteome</keyword>
<dbReference type="AlphaFoldDB" id="A0A5S5C3T0"/>
<protein>
    <submittedName>
        <fullName evidence="2">DHA2 family lincomycin resistance protein-like MFS transporter</fullName>
    </submittedName>
</protein>
<reference evidence="2 3" key="1">
    <citation type="submission" date="2019-07" db="EMBL/GenBank/DDBJ databases">
        <title>Genomic Encyclopedia of Type Strains, Phase III (KMG-III): the genomes of soil and plant-associated and newly described type strains.</title>
        <authorList>
            <person name="Whitman W."/>
        </authorList>
    </citation>
    <scope>NUCLEOTIDE SEQUENCE [LARGE SCALE GENOMIC DNA]</scope>
    <source>
        <strain evidence="2 3">BL24</strain>
    </source>
</reference>
<evidence type="ECO:0000313" key="2">
    <source>
        <dbReference type="EMBL" id="TYP74085.1"/>
    </source>
</evidence>
<keyword evidence="1" id="KW-0812">Transmembrane</keyword>
<dbReference type="Proteomes" id="UP000323257">
    <property type="component" value="Unassembled WGS sequence"/>
</dbReference>
<name>A0A5S5C3T0_9BACL</name>
<feature type="transmembrane region" description="Helical" evidence="1">
    <location>
        <begin position="32"/>
        <end position="50"/>
    </location>
</feature>
<keyword evidence="1" id="KW-0472">Membrane</keyword>
<organism evidence="2 3">
    <name type="scientific">Paenibacillus methanolicus</name>
    <dbReference type="NCBI Taxonomy" id="582686"/>
    <lineage>
        <taxon>Bacteria</taxon>
        <taxon>Bacillati</taxon>
        <taxon>Bacillota</taxon>
        <taxon>Bacilli</taxon>
        <taxon>Bacillales</taxon>
        <taxon>Paenibacillaceae</taxon>
        <taxon>Paenibacillus</taxon>
    </lineage>
</organism>
<proteinExistence type="predicted"/>
<evidence type="ECO:0000313" key="3">
    <source>
        <dbReference type="Proteomes" id="UP000323257"/>
    </source>
</evidence>
<accession>A0A5S5C3T0</accession>
<evidence type="ECO:0000256" key="1">
    <source>
        <dbReference type="SAM" id="Phobius"/>
    </source>
</evidence>